<keyword evidence="2" id="KW-1185">Reference proteome</keyword>
<dbReference type="EMBL" id="CM016762">
    <property type="protein sequence ID" value="TMS38415.1"/>
    <property type="molecule type" value="Genomic_DNA"/>
</dbReference>
<name>A0A4U8UZJ8_STECR</name>
<reference evidence="1 2" key="2">
    <citation type="journal article" date="2019" name="G3 (Bethesda)">
        <title>Hybrid Assembly of the Genome of the Entomopathogenic Nematode Steinernema carpocapsae Identifies the X-Chromosome.</title>
        <authorList>
            <person name="Serra L."/>
            <person name="Macchietto M."/>
            <person name="Macias-Munoz A."/>
            <person name="McGill C.J."/>
            <person name="Rodriguez I.M."/>
            <person name="Rodriguez B."/>
            <person name="Murad R."/>
            <person name="Mortazavi A."/>
        </authorList>
    </citation>
    <scope>NUCLEOTIDE SEQUENCE [LARGE SCALE GENOMIC DNA]</scope>
    <source>
        <strain evidence="1 2">ALL</strain>
    </source>
</reference>
<evidence type="ECO:0000313" key="2">
    <source>
        <dbReference type="Proteomes" id="UP000298663"/>
    </source>
</evidence>
<dbReference type="Proteomes" id="UP000298663">
    <property type="component" value="Chromosome X"/>
</dbReference>
<reference evidence="1 2" key="1">
    <citation type="journal article" date="2015" name="Genome Biol.">
        <title>Comparative genomics of Steinernema reveals deeply conserved gene regulatory networks.</title>
        <authorList>
            <person name="Dillman A.R."/>
            <person name="Macchietto M."/>
            <person name="Porter C.F."/>
            <person name="Rogers A."/>
            <person name="Williams B."/>
            <person name="Antoshechkin I."/>
            <person name="Lee M.M."/>
            <person name="Goodwin Z."/>
            <person name="Lu X."/>
            <person name="Lewis E.E."/>
            <person name="Goodrich-Blair H."/>
            <person name="Stock S.P."/>
            <person name="Adams B.J."/>
            <person name="Sternberg P.W."/>
            <person name="Mortazavi A."/>
        </authorList>
    </citation>
    <scope>NUCLEOTIDE SEQUENCE [LARGE SCALE GENOMIC DNA]</scope>
    <source>
        <strain evidence="1 2">ALL</strain>
    </source>
</reference>
<dbReference type="EMBL" id="AZBU02000001">
    <property type="protein sequence ID" value="TMS38415.1"/>
    <property type="molecule type" value="Genomic_DNA"/>
</dbReference>
<protein>
    <submittedName>
        <fullName evidence="1">Uncharacterized protein</fullName>
    </submittedName>
</protein>
<organism evidence="1 2">
    <name type="scientific">Steinernema carpocapsae</name>
    <name type="common">Entomopathogenic nematode</name>
    <dbReference type="NCBI Taxonomy" id="34508"/>
    <lineage>
        <taxon>Eukaryota</taxon>
        <taxon>Metazoa</taxon>
        <taxon>Ecdysozoa</taxon>
        <taxon>Nematoda</taxon>
        <taxon>Chromadorea</taxon>
        <taxon>Rhabditida</taxon>
        <taxon>Tylenchina</taxon>
        <taxon>Panagrolaimomorpha</taxon>
        <taxon>Strongyloidoidea</taxon>
        <taxon>Steinernematidae</taxon>
        <taxon>Steinernema</taxon>
    </lineage>
</organism>
<comment type="caution">
    <text evidence="1">The sequence shown here is derived from an EMBL/GenBank/DDBJ whole genome shotgun (WGS) entry which is preliminary data.</text>
</comment>
<proteinExistence type="predicted"/>
<accession>A0A4U8UZJ8</accession>
<sequence length="83" mass="9476">MAPMAVSALLNNASRLKSVFSSLCFYPQILIDQAIRQGTLESVNLKNVLVNEEFVNRLDSKQLFSSFQLEYFGIKYSNKRALR</sequence>
<evidence type="ECO:0000313" key="1">
    <source>
        <dbReference type="EMBL" id="TMS38415.1"/>
    </source>
</evidence>
<dbReference type="AlphaFoldDB" id="A0A4U8UZJ8"/>
<gene>
    <name evidence="1" type="ORF">L596_005145</name>
</gene>